<dbReference type="PROSITE" id="PS51186">
    <property type="entry name" value="GNAT"/>
    <property type="match status" value="1"/>
</dbReference>
<evidence type="ECO:0000313" key="2">
    <source>
        <dbReference type="EMBL" id="KPL75118.1"/>
    </source>
</evidence>
<dbReference type="Pfam" id="PF00583">
    <property type="entry name" value="Acetyltransf_1"/>
    <property type="match status" value="1"/>
</dbReference>
<proteinExistence type="predicted"/>
<sequence>MTDTQLTFHPLTPDRWDDFVTVFGQNGACGGCWCMYWRASGKAFSASTKEQKRQGIKALVDAGREPGLLAYVDGQAAAWVAVGPRKDFPTLNNSRVLAPVDDQPVWSIVCFFVHRKYRHAGLMRQLIDAAVDYARSKGAKIVEGYPTEPGGKVEASSLYLGVMPVFLEAGFVEVARRSAHHPVMRKFLD</sequence>
<protein>
    <recommendedName>
        <fullName evidence="1">N-acetyltransferase domain-containing protein</fullName>
    </recommendedName>
</protein>
<accession>A0A0P6XJD5</accession>
<gene>
    <name evidence="2" type="ORF">ADM99_00415</name>
</gene>
<dbReference type="SUPFAM" id="SSF55729">
    <property type="entry name" value="Acyl-CoA N-acyltransferases (Nat)"/>
    <property type="match status" value="1"/>
</dbReference>
<dbReference type="STRING" id="229920.ADM99_00415"/>
<evidence type="ECO:0000313" key="3">
    <source>
        <dbReference type="Proteomes" id="UP000050430"/>
    </source>
</evidence>
<dbReference type="InterPro" id="IPR000182">
    <property type="entry name" value="GNAT_dom"/>
</dbReference>
<reference evidence="2 3" key="1">
    <citation type="submission" date="2015-07" db="EMBL/GenBank/DDBJ databases">
        <title>Genome sequence of Leptolinea tardivitalis DSM 16556.</title>
        <authorList>
            <person name="Hemp J."/>
            <person name="Ward L.M."/>
            <person name="Pace L.A."/>
            <person name="Fischer W.W."/>
        </authorList>
    </citation>
    <scope>NUCLEOTIDE SEQUENCE [LARGE SCALE GENOMIC DNA]</scope>
    <source>
        <strain evidence="2 3">YMTK-2</strain>
    </source>
</reference>
<dbReference type="InterPro" id="IPR016181">
    <property type="entry name" value="Acyl_CoA_acyltransferase"/>
</dbReference>
<dbReference type="AlphaFoldDB" id="A0A0P6XJD5"/>
<feature type="domain" description="N-acetyltransferase" evidence="1">
    <location>
        <begin position="6"/>
        <end position="189"/>
    </location>
</feature>
<evidence type="ECO:0000259" key="1">
    <source>
        <dbReference type="PROSITE" id="PS51186"/>
    </source>
</evidence>
<dbReference type="Gene3D" id="3.40.630.30">
    <property type="match status" value="1"/>
</dbReference>
<dbReference type="CDD" id="cd04301">
    <property type="entry name" value="NAT_SF"/>
    <property type="match status" value="1"/>
</dbReference>
<name>A0A0P6XJD5_9CHLR</name>
<comment type="caution">
    <text evidence="2">The sequence shown here is derived from an EMBL/GenBank/DDBJ whole genome shotgun (WGS) entry which is preliminary data.</text>
</comment>
<dbReference type="RefSeq" id="WP_062420673.1">
    <property type="nucleotide sequence ID" value="NZ_BBYA01000003.1"/>
</dbReference>
<dbReference type="Proteomes" id="UP000050430">
    <property type="component" value="Unassembled WGS sequence"/>
</dbReference>
<dbReference type="OrthoDB" id="162220at2"/>
<dbReference type="EMBL" id="LGCK01000001">
    <property type="protein sequence ID" value="KPL75118.1"/>
    <property type="molecule type" value="Genomic_DNA"/>
</dbReference>
<dbReference type="GO" id="GO:0016747">
    <property type="term" value="F:acyltransferase activity, transferring groups other than amino-acyl groups"/>
    <property type="evidence" value="ECO:0007669"/>
    <property type="project" value="InterPro"/>
</dbReference>
<organism evidence="2 3">
    <name type="scientific">Leptolinea tardivitalis</name>
    <dbReference type="NCBI Taxonomy" id="229920"/>
    <lineage>
        <taxon>Bacteria</taxon>
        <taxon>Bacillati</taxon>
        <taxon>Chloroflexota</taxon>
        <taxon>Anaerolineae</taxon>
        <taxon>Anaerolineales</taxon>
        <taxon>Anaerolineaceae</taxon>
        <taxon>Leptolinea</taxon>
    </lineage>
</organism>
<keyword evidence="3" id="KW-1185">Reference proteome</keyword>